<keyword evidence="1" id="KW-0802">TPR repeat</keyword>
<dbReference type="InterPro" id="IPR019734">
    <property type="entry name" value="TPR_rpt"/>
</dbReference>
<feature type="compositionally biased region" description="Acidic residues" evidence="2">
    <location>
        <begin position="17"/>
        <end position="43"/>
    </location>
</feature>
<gene>
    <name evidence="3" type="ORF">PYX00_000538</name>
</gene>
<feature type="repeat" description="TPR" evidence="1">
    <location>
        <begin position="755"/>
        <end position="788"/>
    </location>
</feature>
<dbReference type="AlphaFoldDB" id="A0AAW2I9G4"/>
<evidence type="ECO:0000256" key="1">
    <source>
        <dbReference type="PROSITE-ProRule" id="PRU00339"/>
    </source>
</evidence>
<feature type="region of interest" description="Disordered" evidence="2">
    <location>
        <begin position="73"/>
        <end position="98"/>
    </location>
</feature>
<dbReference type="InterPro" id="IPR011990">
    <property type="entry name" value="TPR-like_helical_dom_sf"/>
</dbReference>
<dbReference type="Gene3D" id="1.25.40.10">
    <property type="entry name" value="Tetratricopeptide repeat domain"/>
    <property type="match status" value="3"/>
</dbReference>
<name>A0AAW2I9G4_9NEOP</name>
<accession>A0AAW2I9G4</accession>
<comment type="caution">
    <text evidence="3">The sequence shown here is derived from an EMBL/GenBank/DDBJ whole genome shotgun (WGS) entry which is preliminary data.</text>
</comment>
<organism evidence="3">
    <name type="scientific">Menopon gallinae</name>
    <name type="common">poultry shaft louse</name>
    <dbReference type="NCBI Taxonomy" id="328185"/>
    <lineage>
        <taxon>Eukaryota</taxon>
        <taxon>Metazoa</taxon>
        <taxon>Ecdysozoa</taxon>
        <taxon>Arthropoda</taxon>
        <taxon>Hexapoda</taxon>
        <taxon>Insecta</taxon>
        <taxon>Pterygota</taxon>
        <taxon>Neoptera</taxon>
        <taxon>Paraneoptera</taxon>
        <taxon>Psocodea</taxon>
        <taxon>Troctomorpha</taxon>
        <taxon>Phthiraptera</taxon>
        <taxon>Amblycera</taxon>
        <taxon>Menoponidae</taxon>
        <taxon>Menopon</taxon>
    </lineage>
</organism>
<dbReference type="SMART" id="SM00028">
    <property type="entry name" value="TPR"/>
    <property type="match status" value="6"/>
</dbReference>
<dbReference type="SUPFAM" id="SSF48452">
    <property type="entry name" value="TPR-like"/>
    <property type="match status" value="2"/>
</dbReference>
<feature type="compositionally biased region" description="Basic and acidic residues" evidence="2">
    <location>
        <begin position="83"/>
        <end position="92"/>
    </location>
</feature>
<dbReference type="PROSITE" id="PS50005">
    <property type="entry name" value="TPR"/>
    <property type="match status" value="3"/>
</dbReference>
<dbReference type="InterPro" id="IPR039340">
    <property type="entry name" value="Tfc4/TFIIIC-102/Sfc4"/>
</dbReference>
<feature type="region of interest" description="Disordered" evidence="2">
    <location>
        <begin position="1"/>
        <end position="49"/>
    </location>
</feature>
<evidence type="ECO:0000313" key="3">
    <source>
        <dbReference type="EMBL" id="KAL0278849.1"/>
    </source>
</evidence>
<feature type="repeat" description="TPR" evidence="1">
    <location>
        <begin position="417"/>
        <end position="450"/>
    </location>
</feature>
<feature type="repeat" description="TPR" evidence="1">
    <location>
        <begin position="173"/>
        <end position="206"/>
    </location>
</feature>
<dbReference type="Pfam" id="PF13181">
    <property type="entry name" value="TPR_8"/>
    <property type="match status" value="1"/>
</dbReference>
<dbReference type="PANTHER" id="PTHR23082:SF0">
    <property type="entry name" value="GENERAL TRANSCRIPTION FACTOR 3C POLYPEPTIDE 3"/>
    <property type="match status" value="1"/>
</dbReference>
<reference evidence="3" key="1">
    <citation type="journal article" date="2024" name="Gigascience">
        <title>Chromosome-level genome of the poultry shaft louse Menopon gallinae provides insight into the host-switching and adaptive evolution of parasitic lice.</title>
        <authorList>
            <person name="Xu Y."/>
            <person name="Ma L."/>
            <person name="Liu S."/>
            <person name="Liang Y."/>
            <person name="Liu Q."/>
            <person name="He Z."/>
            <person name="Tian L."/>
            <person name="Duan Y."/>
            <person name="Cai W."/>
            <person name="Li H."/>
            <person name="Song F."/>
        </authorList>
    </citation>
    <scope>NUCLEOTIDE SEQUENCE</scope>
    <source>
        <strain evidence="3">Cailab_2023a</strain>
    </source>
</reference>
<dbReference type="PANTHER" id="PTHR23082">
    <property type="entry name" value="TRANSCRIPTION INITIATION FACTOR IIIC TFIIIC , POLYPEPTIDE 3-RELATED"/>
    <property type="match status" value="1"/>
</dbReference>
<evidence type="ECO:0008006" key="4">
    <source>
        <dbReference type="Google" id="ProtNLM"/>
    </source>
</evidence>
<dbReference type="EMBL" id="JARGDH010000001">
    <property type="protein sequence ID" value="KAL0278849.1"/>
    <property type="molecule type" value="Genomic_DNA"/>
</dbReference>
<protein>
    <recommendedName>
        <fullName evidence="4">General transcription factor 3C polypeptide 3</fullName>
    </recommendedName>
</protein>
<sequence>MKAENDEEPVSPKASEMEVESESFSDEEVDEDVSMSEGEDDGQFETINETYKEKANKFLDGSLSFHEYEAAIEEKTQEDDGESSERRPSTSDRRRRVKRSLPPALLGLMGQANICFAKGEYDSALEMCLEIIRQVPTAPEPYQTLAEMYDEKGMKEKGLQFAVIAAHLDPRHPEQWIHLGERSLQLNKISEAITCYSKAVKYDPANINAHIIRAQLLEQKGDRKAAIKAYHKLVESVKPECGSKILEFAKVAAQYYHEANEITKAKEVMELAFSKVPNYVGLDDVNLYVELLMTLKDYIKALEIIAKYCDVKIEAEEDIVADNSTNQLMCSSFRILSCDIPQETPIQIHVKLIVVIIHLKSCHLLGTLLTPFLEVENVEQSGDLYIDVVEALMSEGMHIEALKLLKLLVESQNYSLPAVWLNYAECLRSLGKLEEAVNAYLMVMQQAPKHIEARLRVSELLNELGRSDEAISALTQDPDSGSLDAGLVYERCMLLKENHERSDEFLAVGRLLLSRHCVKIMKRSELRPLSQLKGFVRKQEALRKISEVTTVSGPEVIEGKRLPTADEEWELFLALCRTAFKTKQFALLQRLAFSALGSSVLNNTEKKESDVFIIAILSCFFNKDSFHGYNLARDMILNDNYNPKAWNIFNVMLFDADDARHHKFIMRQLSKKQTHPALTMLHANNCFMTGTYKYALSEYMSAYRQEPSALLAFMISVTLLQMACQKFADKKNSLITQSIAFLWEYKEFRGAKNLQEVHYNMGRLFHQLGLLPIALFNYKKALEIKPPDMDGLGELFDLKREIAFNIALIYQSSGSLKLARHYIEKYIVV</sequence>
<dbReference type="Pfam" id="PF13174">
    <property type="entry name" value="TPR_6"/>
    <property type="match status" value="1"/>
</dbReference>
<dbReference type="GO" id="GO:0000127">
    <property type="term" value="C:transcription factor TFIIIC complex"/>
    <property type="evidence" value="ECO:0007669"/>
    <property type="project" value="TreeGrafter"/>
</dbReference>
<proteinExistence type="predicted"/>
<dbReference type="GO" id="GO:0006383">
    <property type="term" value="P:transcription by RNA polymerase III"/>
    <property type="evidence" value="ECO:0007669"/>
    <property type="project" value="InterPro"/>
</dbReference>
<evidence type="ECO:0000256" key="2">
    <source>
        <dbReference type="SAM" id="MobiDB-lite"/>
    </source>
</evidence>
<dbReference type="Pfam" id="PF13414">
    <property type="entry name" value="TPR_11"/>
    <property type="match status" value="1"/>
</dbReference>